<keyword evidence="2" id="KW-1133">Transmembrane helix</keyword>
<feature type="region of interest" description="Disordered" evidence="1">
    <location>
        <begin position="1"/>
        <end position="27"/>
    </location>
</feature>
<feature type="transmembrane region" description="Helical" evidence="2">
    <location>
        <begin position="257"/>
        <end position="280"/>
    </location>
</feature>
<comment type="caution">
    <text evidence="3">The sequence shown here is derived from an EMBL/GenBank/DDBJ whole genome shotgun (WGS) entry which is preliminary data.</text>
</comment>
<keyword evidence="2" id="KW-0472">Membrane</keyword>
<evidence type="ECO:0000256" key="2">
    <source>
        <dbReference type="SAM" id="Phobius"/>
    </source>
</evidence>
<proteinExistence type="predicted"/>
<sequence length="331" mass="37467">MDPRSGPPVQSQESLNQSREEEGEETRANIRDILQDQWRDVLFSGWYADRILWKEDRGLYRDRLVIDACETTVIRHAKSLYRKLRRRIPEGQVCGMAKTDDGSVALFVDWPRGQHALGHYWFLIQAATFSPELGVDWRIKVIRSVLASDQGGASPCPHCGKWPVPGSGSAHLDQPWSTAEIYRQFSSHINLAFRPGEWVEETRPYLSLNSLVNGLKFVMVFLMALTTGLINFLPQLARYLHDLILACSQLLKQATPFLLGCLDMVSKIVGGFYLLVAMIWRDARQPDNQRPIPPPRALNGPGGPVRRPLIPPSSFERAARVRPNPRFSDVS</sequence>
<evidence type="ECO:0000256" key="1">
    <source>
        <dbReference type="SAM" id="MobiDB-lite"/>
    </source>
</evidence>
<reference evidence="3 4" key="1">
    <citation type="journal article" date="2018" name="Nat. Ecol. Evol.">
        <title>Genomic signatures of mitonuclear coevolution across populations of Tigriopus californicus.</title>
        <authorList>
            <person name="Barreto F.S."/>
            <person name="Watson E.T."/>
            <person name="Lima T.G."/>
            <person name="Willett C.S."/>
            <person name="Edmands S."/>
            <person name="Li W."/>
            <person name="Burton R.S."/>
        </authorList>
    </citation>
    <scope>NUCLEOTIDE SEQUENCE [LARGE SCALE GENOMIC DNA]</scope>
    <source>
        <strain evidence="3 4">San Diego</strain>
    </source>
</reference>
<keyword evidence="2" id="KW-0812">Transmembrane</keyword>
<dbReference type="EMBL" id="VCGU01000004">
    <property type="protein sequence ID" value="TRY76817.1"/>
    <property type="molecule type" value="Genomic_DNA"/>
</dbReference>
<dbReference type="AlphaFoldDB" id="A0A553PGK2"/>
<evidence type="ECO:0000313" key="3">
    <source>
        <dbReference type="EMBL" id="TRY76817.1"/>
    </source>
</evidence>
<dbReference type="OrthoDB" id="6362496at2759"/>
<gene>
    <name evidence="3" type="ORF">TCAL_03503</name>
</gene>
<feature type="region of interest" description="Disordered" evidence="1">
    <location>
        <begin position="287"/>
        <end position="331"/>
    </location>
</feature>
<accession>A0A553PGK2</accession>
<dbReference type="Proteomes" id="UP000318571">
    <property type="component" value="Chromosome 5"/>
</dbReference>
<feature type="transmembrane region" description="Helical" evidence="2">
    <location>
        <begin position="217"/>
        <end position="237"/>
    </location>
</feature>
<feature type="compositionally biased region" description="Polar residues" evidence="1">
    <location>
        <begin position="8"/>
        <end position="17"/>
    </location>
</feature>
<protein>
    <submittedName>
        <fullName evidence="3">Uncharacterized protein</fullName>
    </submittedName>
</protein>
<organism evidence="3 4">
    <name type="scientific">Tigriopus californicus</name>
    <name type="common">Marine copepod</name>
    <dbReference type="NCBI Taxonomy" id="6832"/>
    <lineage>
        <taxon>Eukaryota</taxon>
        <taxon>Metazoa</taxon>
        <taxon>Ecdysozoa</taxon>
        <taxon>Arthropoda</taxon>
        <taxon>Crustacea</taxon>
        <taxon>Multicrustacea</taxon>
        <taxon>Hexanauplia</taxon>
        <taxon>Copepoda</taxon>
        <taxon>Harpacticoida</taxon>
        <taxon>Harpacticidae</taxon>
        <taxon>Tigriopus</taxon>
    </lineage>
</organism>
<name>A0A553PGK2_TIGCA</name>
<keyword evidence="4" id="KW-1185">Reference proteome</keyword>
<evidence type="ECO:0000313" key="4">
    <source>
        <dbReference type="Proteomes" id="UP000318571"/>
    </source>
</evidence>